<name>A0ABQ5BXF6_9ASTR</name>
<reference evidence="1" key="2">
    <citation type="submission" date="2022-01" db="EMBL/GenBank/DDBJ databases">
        <authorList>
            <person name="Yamashiro T."/>
            <person name="Shiraishi A."/>
            <person name="Satake H."/>
            <person name="Nakayama K."/>
        </authorList>
    </citation>
    <scope>NUCLEOTIDE SEQUENCE</scope>
</reference>
<reference evidence="1" key="1">
    <citation type="journal article" date="2022" name="Int. J. Mol. Sci.">
        <title>Draft Genome of Tanacetum Coccineum: Genomic Comparison of Closely Related Tanacetum-Family Plants.</title>
        <authorList>
            <person name="Yamashiro T."/>
            <person name="Shiraishi A."/>
            <person name="Nakayama K."/>
            <person name="Satake H."/>
        </authorList>
    </citation>
    <scope>NUCLEOTIDE SEQUENCE</scope>
</reference>
<evidence type="ECO:0000313" key="1">
    <source>
        <dbReference type="EMBL" id="GJT18512.1"/>
    </source>
</evidence>
<keyword evidence="2" id="KW-1185">Reference proteome</keyword>
<protein>
    <submittedName>
        <fullName evidence="1">Uncharacterized protein</fullName>
    </submittedName>
</protein>
<sequence>MGKRGGRKNVRAYAAAPTEERVYAENYQNVIGCNLHHLAVSSKYQISKDYSNEKDCKLRPRVHNGLPAKCDSFSVCEKDISRISVEAENQQKMELVESLCGLKNPTEIQKWSHLVATRLGSVDVIIWNRLLAYHRALIDCYEKVGRFLFDANSRSSRREAKKDRLVTVHVSRLAHRRVRSPKRLSPSEMLELSNQLLKNLKKNKRRVLFDKSLTMGTPFGGVRKLIMDEAQLLDIQYIRLPHSIKCAPFEARTGRKCRSPVIWTEVGGKSHIGPEICKKTKKVTSDVKGSNKDMASLRPVPAQEIPTATLHHISHAGCRIQTVGTQCVVSAVNQKKKGLLTKSIKRSNT</sequence>
<evidence type="ECO:0000313" key="2">
    <source>
        <dbReference type="Proteomes" id="UP001151760"/>
    </source>
</evidence>
<comment type="caution">
    <text evidence="1">The sequence shown here is derived from an EMBL/GenBank/DDBJ whole genome shotgun (WGS) entry which is preliminary data.</text>
</comment>
<proteinExistence type="predicted"/>
<dbReference type="EMBL" id="BQNB010013642">
    <property type="protein sequence ID" value="GJT18512.1"/>
    <property type="molecule type" value="Genomic_DNA"/>
</dbReference>
<organism evidence="1 2">
    <name type="scientific">Tanacetum coccineum</name>
    <dbReference type="NCBI Taxonomy" id="301880"/>
    <lineage>
        <taxon>Eukaryota</taxon>
        <taxon>Viridiplantae</taxon>
        <taxon>Streptophyta</taxon>
        <taxon>Embryophyta</taxon>
        <taxon>Tracheophyta</taxon>
        <taxon>Spermatophyta</taxon>
        <taxon>Magnoliopsida</taxon>
        <taxon>eudicotyledons</taxon>
        <taxon>Gunneridae</taxon>
        <taxon>Pentapetalae</taxon>
        <taxon>asterids</taxon>
        <taxon>campanulids</taxon>
        <taxon>Asterales</taxon>
        <taxon>Asteraceae</taxon>
        <taxon>Asteroideae</taxon>
        <taxon>Anthemideae</taxon>
        <taxon>Anthemidinae</taxon>
        <taxon>Tanacetum</taxon>
    </lineage>
</organism>
<gene>
    <name evidence="1" type="ORF">Tco_0877218</name>
</gene>
<dbReference type="Proteomes" id="UP001151760">
    <property type="component" value="Unassembled WGS sequence"/>
</dbReference>
<accession>A0ABQ5BXF6</accession>